<dbReference type="PROSITE" id="PS00107">
    <property type="entry name" value="PROTEIN_KINASE_ATP"/>
    <property type="match status" value="1"/>
</dbReference>
<dbReference type="SMART" id="SM00220">
    <property type="entry name" value="S_TKc"/>
    <property type="match status" value="1"/>
</dbReference>
<dbReference type="PANTHER" id="PTHR44329">
    <property type="entry name" value="SERINE/THREONINE-PROTEIN KINASE TNNI3K-RELATED"/>
    <property type="match status" value="1"/>
</dbReference>
<dbReference type="InterPro" id="IPR011009">
    <property type="entry name" value="Kinase-like_dom_sf"/>
</dbReference>
<dbReference type="Proteomes" id="UP001470230">
    <property type="component" value="Unassembled WGS sequence"/>
</dbReference>
<dbReference type="InterPro" id="IPR017441">
    <property type="entry name" value="Protein_kinase_ATP_BS"/>
</dbReference>
<name>A0ABR2GQG6_9EUKA</name>
<sequence length="362" mass="41621">MDVDNITYDPSDLEINEKTIGSGTFGEVYLAKSKTDGHQYALKYLRVFDASFQTQFFRESLIMNTLNYPAIVKFHGINIQDSDDPNIFRPSILTEYVPNGSLKSTIKKWKSTKPAAYWTPTCRYKTLLGVAYGMRYLHRNHVVHRDLKPDNILLDASYEPCICDFGTSRYISDEETAEMTKRVGTPLYMAPELMDLDGTRYTGAVDVYSFSFIAYEVITGESLFKDTSNLRKRIRDGIRPNLELGSISAKARDMLEHCWDRNPEKRFSFEKICDLLSNDFSYINDEVNEAEVRDYVARLESAQKREPFQTYPSENNQTYLKFLGSLISKIDNFTEMKTENIFYLAFVATSCITPASWETSTS</sequence>
<dbReference type="InterPro" id="IPR000719">
    <property type="entry name" value="Prot_kinase_dom"/>
</dbReference>
<dbReference type="PANTHER" id="PTHR44329:SF214">
    <property type="entry name" value="PROTEIN KINASE DOMAIN-CONTAINING PROTEIN"/>
    <property type="match status" value="1"/>
</dbReference>
<evidence type="ECO:0000256" key="4">
    <source>
        <dbReference type="PROSITE-ProRule" id="PRU10141"/>
    </source>
</evidence>
<dbReference type="PROSITE" id="PS00108">
    <property type="entry name" value="PROTEIN_KINASE_ST"/>
    <property type="match status" value="1"/>
</dbReference>
<protein>
    <recommendedName>
        <fullName evidence="6">Protein kinase domain-containing protein</fullName>
    </recommendedName>
</protein>
<dbReference type="PROSITE" id="PS50011">
    <property type="entry name" value="PROTEIN_KINASE_DOM"/>
    <property type="match status" value="1"/>
</dbReference>
<accession>A0ABR2GQG6</accession>
<dbReference type="InterPro" id="IPR008271">
    <property type="entry name" value="Ser/Thr_kinase_AS"/>
</dbReference>
<keyword evidence="1 5" id="KW-0808">Transferase</keyword>
<reference evidence="7 8" key="1">
    <citation type="submission" date="2024-04" db="EMBL/GenBank/DDBJ databases">
        <title>Tritrichomonas musculus Genome.</title>
        <authorList>
            <person name="Alves-Ferreira E."/>
            <person name="Grigg M."/>
            <person name="Lorenzi H."/>
            <person name="Galac M."/>
        </authorList>
    </citation>
    <scope>NUCLEOTIDE SEQUENCE [LARGE SCALE GENOMIC DNA]</scope>
    <source>
        <strain evidence="7 8">EAF2021</strain>
    </source>
</reference>
<keyword evidence="3 4" id="KW-0067">ATP-binding</keyword>
<feature type="binding site" evidence="4">
    <location>
        <position position="43"/>
    </location>
    <ligand>
        <name>ATP</name>
        <dbReference type="ChEBI" id="CHEBI:30616"/>
    </ligand>
</feature>
<evidence type="ECO:0000313" key="7">
    <source>
        <dbReference type="EMBL" id="KAK8836126.1"/>
    </source>
</evidence>
<dbReference type="Gene3D" id="1.10.510.10">
    <property type="entry name" value="Transferase(Phosphotransferase) domain 1"/>
    <property type="match status" value="1"/>
</dbReference>
<comment type="caution">
    <text evidence="7">The sequence shown here is derived from an EMBL/GenBank/DDBJ whole genome shotgun (WGS) entry which is preliminary data.</text>
</comment>
<evidence type="ECO:0000313" key="8">
    <source>
        <dbReference type="Proteomes" id="UP001470230"/>
    </source>
</evidence>
<evidence type="ECO:0000256" key="1">
    <source>
        <dbReference type="ARBA" id="ARBA00022527"/>
    </source>
</evidence>
<dbReference type="InterPro" id="IPR051681">
    <property type="entry name" value="Ser/Thr_Kinases-Pseudokinases"/>
</dbReference>
<dbReference type="EMBL" id="JAPFFF010000068">
    <property type="protein sequence ID" value="KAK8836126.1"/>
    <property type="molecule type" value="Genomic_DNA"/>
</dbReference>
<evidence type="ECO:0000256" key="2">
    <source>
        <dbReference type="ARBA" id="ARBA00022741"/>
    </source>
</evidence>
<comment type="similarity">
    <text evidence="5">Belongs to the protein kinase superfamily.</text>
</comment>
<evidence type="ECO:0000259" key="6">
    <source>
        <dbReference type="PROSITE" id="PS50011"/>
    </source>
</evidence>
<feature type="domain" description="Protein kinase" evidence="6">
    <location>
        <begin position="14"/>
        <end position="283"/>
    </location>
</feature>
<proteinExistence type="inferred from homology"/>
<gene>
    <name evidence="7" type="ORF">M9Y10_039939</name>
</gene>
<dbReference type="PRINTS" id="PR00109">
    <property type="entry name" value="TYRKINASE"/>
</dbReference>
<evidence type="ECO:0000256" key="3">
    <source>
        <dbReference type="ARBA" id="ARBA00022840"/>
    </source>
</evidence>
<keyword evidence="1 5" id="KW-0418">Kinase</keyword>
<keyword evidence="2 4" id="KW-0547">Nucleotide-binding</keyword>
<dbReference type="Pfam" id="PF00069">
    <property type="entry name" value="Pkinase"/>
    <property type="match status" value="1"/>
</dbReference>
<keyword evidence="1 5" id="KW-0723">Serine/threonine-protein kinase</keyword>
<dbReference type="InterPro" id="IPR001245">
    <property type="entry name" value="Ser-Thr/Tyr_kinase_cat_dom"/>
</dbReference>
<keyword evidence="8" id="KW-1185">Reference proteome</keyword>
<dbReference type="SUPFAM" id="SSF56112">
    <property type="entry name" value="Protein kinase-like (PK-like)"/>
    <property type="match status" value="1"/>
</dbReference>
<organism evidence="7 8">
    <name type="scientific">Tritrichomonas musculus</name>
    <dbReference type="NCBI Taxonomy" id="1915356"/>
    <lineage>
        <taxon>Eukaryota</taxon>
        <taxon>Metamonada</taxon>
        <taxon>Parabasalia</taxon>
        <taxon>Tritrichomonadida</taxon>
        <taxon>Tritrichomonadidae</taxon>
        <taxon>Tritrichomonas</taxon>
    </lineage>
</organism>
<evidence type="ECO:0000256" key="5">
    <source>
        <dbReference type="RuleBase" id="RU000304"/>
    </source>
</evidence>